<feature type="signal peptide" evidence="2">
    <location>
        <begin position="1"/>
        <end position="24"/>
    </location>
</feature>
<dbReference type="InterPro" id="IPR003423">
    <property type="entry name" value="OMP_efflux"/>
</dbReference>
<reference evidence="3" key="1">
    <citation type="submission" date="2021-01" db="EMBL/GenBank/DDBJ databases">
        <title>Modified the classification status of verrucomicrobia.</title>
        <authorList>
            <person name="Feng X."/>
        </authorList>
    </citation>
    <scope>NUCLEOTIDE SEQUENCE</scope>
    <source>
        <strain evidence="3">KCTC 22201</strain>
    </source>
</reference>
<dbReference type="RefSeq" id="WP_200281270.1">
    <property type="nucleotide sequence ID" value="NZ_JAENII010000012.1"/>
</dbReference>
<gene>
    <name evidence="3" type="ORF">JIN81_14490</name>
</gene>
<dbReference type="GO" id="GO:0015562">
    <property type="term" value="F:efflux transmembrane transporter activity"/>
    <property type="evidence" value="ECO:0007669"/>
    <property type="project" value="InterPro"/>
</dbReference>
<dbReference type="EMBL" id="JAENII010000012">
    <property type="protein sequence ID" value="MBK1828239.1"/>
    <property type="molecule type" value="Genomic_DNA"/>
</dbReference>
<dbReference type="Pfam" id="PF02321">
    <property type="entry name" value="OEP"/>
    <property type="match status" value="1"/>
</dbReference>
<organism evidence="3 4">
    <name type="scientific">Haloferula rosea</name>
    <dbReference type="NCBI Taxonomy" id="490093"/>
    <lineage>
        <taxon>Bacteria</taxon>
        <taxon>Pseudomonadati</taxon>
        <taxon>Verrucomicrobiota</taxon>
        <taxon>Verrucomicrobiia</taxon>
        <taxon>Verrucomicrobiales</taxon>
        <taxon>Verrucomicrobiaceae</taxon>
        <taxon>Haloferula</taxon>
    </lineage>
</organism>
<protein>
    <submittedName>
        <fullName evidence="3">TolC family protein</fullName>
    </submittedName>
</protein>
<comment type="caution">
    <text evidence="3">The sequence shown here is derived from an EMBL/GenBank/DDBJ whole genome shotgun (WGS) entry which is preliminary data.</text>
</comment>
<dbReference type="AlphaFoldDB" id="A0A934RAQ1"/>
<evidence type="ECO:0000256" key="1">
    <source>
        <dbReference type="ARBA" id="ARBA00007613"/>
    </source>
</evidence>
<accession>A0A934RAQ1</accession>
<evidence type="ECO:0000313" key="3">
    <source>
        <dbReference type="EMBL" id="MBK1828239.1"/>
    </source>
</evidence>
<dbReference type="PANTHER" id="PTHR30203">
    <property type="entry name" value="OUTER MEMBRANE CATION EFFLUX PROTEIN"/>
    <property type="match status" value="1"/>
</dbReference>
<dbReference type="Gene3D" id="1.20.1600.10">
    <property type="entry name" value="Outer membrane efflux proteins (OEP)"/>
    <property type="match status" value="1"/>
</dbReference>
<dbReference type="Proteomes" id="UP000658278">
    <property type="component" value="Unassembled WGS sequence"/>
</dbReference>
<feature type="chain" id="PRO_5037589710" evidence="2">
    <location>
        <begin position="25"/>
        <end position="407"/>
    </location>
</feature>
<dbReference type="PANTHER" id="PTHR30203:SF24">
    <property type="entry name" value="BLR4935 PROTEIN"/>
    <property type="match status" value="1"/>
</dbReference>
<evidence type="ECO:0000313" key="4">
    <source>
        <dbReference type="Proteomes" id="UP000658278"/>
    </source>
</evidence>
<name>A0A934RAQ1_9BACT</name>
<evidence type="ECO:0000256" key="2">
    <source>
        <dbReference type="SAM" id="SignalP"/>
    </source>
</evidence>
<comment type="similarity">
    <text evidence="1">Belongs to the outer membrane factor (OMF) (TC 1.B.17) family.</text>
</comment>
<sequence>MNFRILIVAANLLLLPAAPLLAEAGVVVSLASVGDRVRAQNPELVAARWKIREAEGRLKQSGRLPNPELESELEHNLRFNEGSFAIGLNQRFPVTDRLSLEKELGAIGLDAAKAEVREVENQLRGEARQAVVEVLAIRRRKALLAEQMDLAKELAAFISEAAKRGEGSVLEAGQARLEAVRLETERRQLEAQSARVMGVLKPLLGMEAGETLHVSGSLPEVGEGRRSVGGRPLLELGEAAVTAAEKEAAIERAKQYGDIEAGLFAGVEREVDEPEGGETDGIVGLRFKIPLPWWDKNEGNIDAAVAKTERRKQEVEAIRSGIQLEADAAKSEMSEWAGLVRMIEDDLLPLAEEQAALSEQAWRNGQGELRDVLSAREKRLELLAAQLDARRDYHLARIRYETTLGNL</sequence>
<dbReference type="InterPro" id="IPR010131">
    <property type="entry name" value="MdtP/NodT-like"/>
</dbReference>
<keyword evidence="4" id="KW-1185">Reference proteome</keyword>
<keyword evidence="2" id="KW-0732">Signal</keyword>
<dbReference type="SUPFAM" id="SSF56954">
    <property type="entry name" value="Outer membrane efflux proteins (OEP)"/>
    <property type="match status" value="1"/>
</dbReference>
<proteinExistence type="inferred from homology"/>